<keyword evidence="3" id="KW-1185">Reference proteome</keyword>
<feature type="transmembrane region" description="Helical" evidence="1">
    <location>
        <begin position="30"/>
        <end position="50"/>
    </location>
</feature>
<dbReference type="OrthoDB" id="3267619at2"/>
<dbReference type="EMBL" id="AGWN01000001">
    <property type="protein sequence ID" value="EPD31114.1"/>
    <property type="molecule type" value="Genomic_DNA"/>
</dbReference>
<evidence type="ECO:0000313" key="3">
    <source>
        <dbReference type="Proteomes" id="UP000014387"/>
    </source>
</evidence>
<dbReference type="RefSeq" id="WP_016444225.1">
    <property type="nucleotide sequence ID" value="NZ_KE150266.1"/>
</dbReference>
<name>A0A9W5VWQ5_9ACTO</name>
<evidence type="ECO:0000313" key="2">
    <source>
        <dbReference type="EMBL" id="EPD31114.1"/>
    </source>
</evidence>
<dbReference type="InterPro" id="IPR021517">
    <property type="entry name" value="DUF3180"/>
</dbReference>
<gene>
    <name evidence="2" type="ORF">HMPREF9238_00874</name>
</gene>
<evidence type="ECO:0008006" key="4">
    <source>
        <dbReference type="Google" id="ProtNLM"/>
    </source>
</evidence>
<reference evidence="2 3" key="1">
    <citation type="submission" date="2013-05" db="EMBL/GenBank/DDBJ databases">
        <title>The Genome Sequence of Actinomyces europaeus ACS-120-V-COL10B.</title>
        <authorList>
            <consortium name="The Broad Institute Genomics Platform"/>
            <person name="Earl A."/>
            <person name="Ward D."/>
            <person name="Feldgarden M."/>
            <person name="Gevers D."/>
            <person name="Saerens B."/>
            <person name="Vaneechoutte M."/>
            <person name="Walker B."/>
            <person name="Young S."/>
            <person name="Zeng Q."/>
            <person name="Gargeya S."/>
            <person name="Fitzgerald M."/>
            <person name="Haas B."/>
            <person name="Abouelleil A."/>
            <person name="Allen A.W."/>
            <person name="Alvarado L."/>
            <person name="Arachchi H.M."/>
            <person name="Berlin A.M."/>
            <person name="Chapman S.B."/>
            <person name="Gainer-Dewar J."/>
            <person name="Goldberg J."/>
            <person name="Griggs A."/>
            <person name="Gujja S."/>
            <person name="Hansen M."/>
            <person name="Howarth C."/>
            <person name="Imamovic A."/>
            <person name="Ireland A."/>
            <person name="Larimer J."/>
            <person name="McCowan C."/>
            <person name="Murphy C."/>
            <person name="Pearson M."/>
            <person name="Poon T.W."/>
            <person name="Priest M."/>
            <person name="Roberts A."/>
            <person name="Saif S."/>
            <person name="Shea T."/>
            <person name="Sisk P."/>
            <person name="Sykes S."/>
            <person name="Wortman J."/>
            <person name="Nusbaum C."/>
            <person name="Birren B."/>
        </authorList>
    </citation>
    <scope>NUCLEOTIDE SEQUENCE [LARGE SCALE GENOMIC DNA]</scope>
    <source>
        <strain evidence="2 3">ACS-120-V-Col10b</strain>
    </source>
</reference>
<organism evidence="2 3">
    <name type="scientific">Gleimia europaea ACS-120-V-Col10b</name>
    <dbReference type="NCBI Taxonomy" id="883069"/>
    <lineage>
        <taxon>Bacteria</taxon>
        <taxon>Bacillati</taxon>
        <taxon>Actinomycetota</taxon>
        <taxon>Actinomycetes</taxon>
        <taxon>Actinomycetales</taxon>
        <taxon>Actinomycetaceae</taxon>
        <taxon>Gleimia</taxon>
    </lineage>
</organism>
<evidence type="ECO:0000256" key="1">
    <source>
        <dbReference type="SAM" id="Phobius"/>
    </source>
</evidence>
<comment type="caution">
    <text evidence="2">The sequence shown here is derived from an EMBL/GenBank/DDBJ whole genome shotgun (WGS) entry which is preliminary data.</text>
</comment>
<dbReference type="Proteomes" id="UP000014387">
    <property type="component" value="Unassembled WGS sequence"/>
</dbReference>
<sequence>MKPLSVSSLVILFAATTAVGALVLVLLPTFMFTPYSGLLFLAIAAVLFFFGRRVHALRKGEARRISATGAMNVAMFAYSAAWVSAATIGFFFGATLAMLRNAHAEYVQTSMLGAIVSALGAAVLLVVAVVVERWCHLDDDEDAGSSGVGQGVS</sequence>
<feature type="transmembrane region" description="Helical" evidence="1">
    <location>
        <begin position="71"/>
        <end position="99"/>
    </location>
</feature>
<proteinExistence type="predicted"/>
<keyword evidence="1" id="KW-0472">Membrane</keyword>
<protein>
    <recommendedName>
        <fullName evidence="4">DUF3180 domain-containing protein</fullName>
    </recommendedName>
</protein>
<dbReference type="AlphaFoldDB" id="A0A9W5VWQ5"/>
<feature type="transmembrane region" description="Helical" evidence="1">
    <location>
        <begin position="111"/>
        <end position="131"/>
    </location>
</feature>
<keyword evidence="1" id="KW-0812">Transmembrane</keyword>
<keyword evidence="1" id="KW-1133">Transmembrane helix</keyword>
<dbReference type="Pfam" id="PF11377">
    <property type="entry name" value="DUF3180"/>
    <property type="match status" value="1"/>
</dbReference>
<accession>A0A9W5VWQ5</accession>